<sequence>MVTSNTIRFSELAEAGKTVSSVVFEGQKVFPTGFIPSGVARTVNGVETPIGGLSGVSYDAVNKRFYAISDDRSQFAPARFYTFTADSREVNFTNVTTLKDANGNLFPLNSLDPEGIALTGNNTVFISSEGEVNPSVGRVTNPFINEFSLSTGQQIRSLPIPRKFLPIVNDTNGNGVVDAGDVQVSGVRNNLAFESLTIAPDQRTLYTAGESALFQDGAIASLTNGSRSRILQYNLVTGQPEKEYLYNIDAIATTPNPTTGFGDNGLVDLLAIDNRGTLLAVERSFSAGVGNTIKIYQVSLQGATDISFVDSLNSLSSDQVAAIKPVEKRLLLNLNSLNLPNGTDNIEGISFGPVLPDGRQSIVLVSDNNFSQSQFTQVLTLGADLIPTATPTVETRPDLFNDPNLPFSQRADADDPAIYVNSTDSEKSLILTTVKNAGLRVYDLSGNLLQEVNPGNIRYNNVDLQYGFKLGGESIDIAVASDRNNDKLAIFKINPNNPGNYLEDITDSSIGTLFQDLPFSPPYSASTRSAYGLALYRSPLTNDYYVFANRRQTGDVAQFKLIDEGNGKIGAERVREFTLPSPITPGRSPQTEGTVVDQELGFLYIAQEDVGIWKFQAEPNGGTTGTLIERVRFEGGKNLTDDAEGLTIYYGKDGTGYLLASSQGDSTLAAFTREGNNDFLGRFAVGSNGSIDSVQQSDGADVINVPLGSKFPFGLFVTQDGDNLPAQIVDGENVKTNFKLVPWENIVNALPNALTIDTTSYNPRNLSANSLLNGIASGDTTQTSTVLWARSNFTGNVSFEYSTTPDFSNIAGKAIATVTNPLQPVKVDVTGLTSGTQYYYRVSDAAGATQSGKFKTSAALGIQTGLHFGVAGDWRGELSPYPAISNVPQSNLEFFFEFGDTIYADFPSPGLRNPDGTEKTQAQTLDDFRSKNSEVYSQRFGLNTWGDLRASTSILATIDDHEVTNDFEGGENLSSASPRDQALYGATTGLVNDSPLYENGLQAFQEYNPLRDRFYGETGDARTAGERQLYRYNTFGNDAATFVLDARSFRDAELANVTNLNDAAQVGNFLAQSFNSDSPYGDSFASRTLLGRQQVEDLKRDLLTSEQNGITWKFIMIPEPIQNLGVLAASDRYEGYAAERTEILKFINDNKIDNVVFVSADIHGTLVNNLTYQLAPGQGQIPTTAFEITTGSVAFDAPFGQTVAELATAVGLLTPTQKAFYDSLPIANDGDSLPNDKDDFIKQIVDNGLAPFGYDPVGLNNNLPQAEGLINAKLLQGDYIAAHTYGWTEFNIDKETQKLTLTTYGVDAYTREELEANPNAVINRQPKIVSQFEVDARTSGIRGTAGDDTLYGTNGDDTISGLGGNNIIYAGEGNNTIYAADGNNTIYVGAGNDIINTGDGNNKIYAGAGINTVNTGSGNDLIYAGSGNDVINAGVGNNTIYAGSGNNTITSSGVDTIFASSGSDRVILGEGAGVATIIKFDESDRITLTGNLTFSNLNISQNGNDTFISAGADLLATLKYTQSSTITSTIFA</sequence>
<proteinExistence type="predicted"/>
<dbReference type="Pfam" id="PF09423">
    <property type="entry name" value="PhoD"/>
    <property type="match status" value="1"/>
</dbReference>
<dbReference type="InterPro" id="IPR052900">
    <property type="entry name" value="Phospholipid_Metab_Enz"/>
</dbReference>
<dbReference type="PANTHER" id="PTHR43606:SF2">
    <property type="entry name" value="ALKALINE PHOSPHATASE FAMILY PROTEIN (AFU_ORTHOLOGUE AFUA_5G03860)"/>
    <property type="match status" value="1"/>
</dbReference>
<evidence type="ECO:0000313" key="2">
    <source>
        <dbReference type="EMBL" id="MCV3213626.1"/>
    </source>
</evidence>
<dbReference type="EMBL" id="JAOWRF010000135">
    <property type="protein sequence ID" value="MCV3213626.1"/>
    <property type="molecule type" value="Genomic_DNA"/>
</dbReference>
<gene>
    <name evidence="2" type="ORF">OGM63_08815</name>
</gene>
<dbReference type="PROSITE" id="PS51662">
    <property type="entry name" value="BP_PHYTASE"/>
    <property type="match status" value="1"/>
</dbReference>
<dbReference type="InterPro" id="IPR003431">
    <property type="entry name" value="B-propeller_Phytase"/>
</dbReference>
<dbReference type="SUPFAM" id="SSF56300">
    <property type="entry name" value="Metallo-dependent phosphatases"/>
    <property type="match status" value="1"/>
</dbReference>
<dbReference type="SUPFAM" id="SSF50956">
    <property type="entry name" value="Thermostable phytase (3-phytase)"/>
    <property type="match status" value="1"/>
</dbReference>
<keyword evidence="3" id="KW-1185">Reference proteome</keyword>
<dbReference type="Gene3D" id="2.60.40.380">
    <property type="entry name" value="Purple acid phosphatase-like, N-terminal"/>
    <property type="match status" value="1"/>
</dbReference>
<dbReference type="InterPro" id="IPR032093">
    <property type="entry name" value="PhoD_N"/>
</dbReference>
<dbReference type="SUPFAM" id="SSF51120">
    <property type="entry name" value="beta-Roll"/>
    <property type="match status" value="1"/>
</dbReference>
<protein>
    <submittedName>
        <fullName evidence="2">Phytase</fullName>
    </submittedName>
</protein>
<dbReference type="SUPFAM" id="SSF75011">
    <property type="entry name" value="3-carboxy-cis,cis-mucoante lactonizing enzyme"/>
    <property type="match status" value="1"/>
</dbReference>
<dbReference type="Gene3D" id="2.120.10.30">
    <property type="entry name" value="TolB, C-terminal domain"/>
    <property type="match status" value="1"/>
</dbReference>
<name>A0ABT3AWY5_9CYAN</name>
<accession>A0ABT3AWY5</accession>
<dbReference type="Proteomes" id="UP001526143">
    <property type="component" value="Unassembled WGS sequence"/>
</dbReference>
<feature type="domain" description="BPP" evidence="1">
    <location>
        <begin position="379"/>
        <end position="750"/>
    </location>
</feature>
<dbReference type="Pfam" id="PF00353">
    <property type="entry name" value="HemolysinCabind"/>
    <property type="match status" value="4"/>
</dbReference>
<organism evidence="2 3">
    <name type="scientific">Plectonema radiosum NIES-515</name>
    <dbReference type="NCBI Taxonomy" id="2986073"/>
    <lineage>
        <taxon>Bacteria</taxon>
        <taxon>Bacillati</taxon>
        <taxon>Cyanobacteriota</taxon>
        <taxon>Cyanophyceae</taxon>
        <taxon>Oscillatoriophycideae</taxon>
        <taxon>Oscillatoriales</taxon>
        <taxon>Microcoleaceae</taxon>
        <taxon>Plectonema</taxon>
    </lineage>
</organism>
<dbReference type="InterPro" id="IPR038607">
    <property type="entry name" value="PhoD-like_sf"/>
</dbReference>
<dbReference type="Pfam" id="PF13449">
    <property type="entry name" value="Phytase-like"/>
    <property type="match status" value="1"/>
</dbReference>
<dbReference type="RefSeq" id="WP_263745145.1">
    <property type="nucleotide sequence ID" value="NZ_JAOWRF010000135.1"/>
</dbReference>
<dbReference type="PANTHER" id="PTHR43606">
    <property type="entry name" value="PHOSPHATASE, PUTATIVE (AFU_ORTHOLOGUE AFUA_6G08710)-RELATED"/>
    <property type="match status" value="1"/>
</dbReference>
<dbReference type="InterPro" id="IPR027372">
    <property type="entry name" value="Phytase-like_dom"/>
</dbReference>
<dbReference type="InterPro" id="IPR029052">
    <property type="entry name" value="Metallo-depent_PP-like"/>
</dbReference>
<dbReference type="Gene3D" id="2.150.10.10">
    <property type="entry name" value="Serralysin-like metalloprotease, C-terminal"/>
    <property type="match status" value="1"/>
</dbReference>
<comment type="caution">
    <text evidence="2">The sequence shown here is derived from an EMBL/GenBank/DDBJ whole genome shotgun (WGS) entry which is preliminary data.</text>
</comment>
<reference evidence="2 3" key="1">
    <citation type="submission" date="2022-10" db="EMBL/GenBank/DDBJ databases">
        <title>Identification of biosynthetic pathway for the production of the potent trypsin inhibitor radiosumin.</title>
        <authorList>
            <person name="Fewer D.P."/>
            <person name="Delbaje E."/>
            <person name="Ouyang X."/>
            <person name="Agostino P.D."/>
            <person name="Wahlsten M."/>
            <person name="Jokela J."/>
            <person name="Permi P."/>
            <person name="Haapaniemi E."/>
            <person name="Koistinen H."/>
        </authorList>
    </citation>
    <scope>NUCLEOTIDE SEQUENCE [LARGE SCALE GENOMIC DNA]</scope>
    <source>
        <strain evidence="2 3">NIES-515</strain>
    </source>
</reference>
<dbReference type="InterPro" id="IPR011049">
    <property type="entry name" value="Serralysin-like_metalloprot_C"/>
</dbReference>
<dbReference type="InterPro" id="IPR001343">
    <property type="entry name" value="Hemolysn_Ca-bd"/>
</dbReference>
<dbReference type="Pfam" id="PF02333">
    <property type="entry name" value="Phytase"/>
    <property type="match status" value="1"/>
</dbReference>
<evidence type="ECO:0000313" key="3">
    <source>
        <dbReference type="Proteomes" id="UP001526143"/>
    </source>
</evidence>
<dbReference type="Gene3D" id="3.60.21.70">
    <property type="entry name" value="PhoD-like phosphatase"/>
    <property type="match status" value="1"/>
</dbReference>
<dbReference type="InterPro" id="IPR011042">
    <property type="entry name" value="6-blade_b-propeller_TolB-like"/>
</dbReference>
<dbReference type="Pfam" id="PF16655">
    <property type="entry name" value="PhoD_N"/>
    <property type="match status" value="1"/>
</dbReference>
<evidence type="ECO:0000259" key="1">
    <source>
        <dbReference type="PROSITE" id="PS51662"/>
    </source>
</evidence>
<dbReference type="InterPro" id="IPR018946">
    <property type="entry name" value="PhoD-like_MPP"/>
</dbReference>